<accession>A0AAW1NXW8</accession>
<protein>
    <submittedName>
        <fullName evidence="1">Uncharacterized protein</fullName>
    </submittedName>
</protein>
<dbReference type="Proteomes" id="UP001465755">
    <property type="component" value="Unassembled WGS sequence"/>
</dbReference>
<keyword evidence="2" id="KW-1185">Reference proteome</keyword>
<dbReference type="EMBL" id="JALJOQ010000065">
    <property type="protein sequence ID" value="KAK9802885.1"/>
    <property type="molecule type" value="Genomic_DNA"/>
</dbReference>
<dbReference type="Gene3D" id="3.60.10.10">
    <property type="entry name" value="Endonuclease/exonuclease/phosphatase"/>
    <property type="match status" value="1"/>
</dbReference>
<name>A0AAW1NXW8_9CHLO</name>
<comment type="caution">
    <text evidence="1">The sequence shown here is derived from an EMBL/GenBank/DDBJ whole genome shotgun (WGS) entry which is preliminary data.</text>
</comment>
<dbReference type="SUPFAM" id="SSF56219">
    <property type="entry name" value="DNase I-like"/>
    <property type="match status" value="1"/>
</dbReference>
<gene>
    <name evidence="1" type="ORF">WJX73_001451</name>
</gene>
<dbReference type="AlphaFoldDB" id="A0AAW1NXW8"/>
<sequence>MRPPLALLSLNVNGLRDAKKRIALFSALRGGHWDVDPHGPFLMVDFRLGDSAFTVVSVYAPVEPPLRAAFFRDQLGPNLPADRLLLIGGDFNCIQDPVWDQQGAHSAAGRTVGYAGGLAEVQAQHALADVWRELNLGASGRLG</sequence>
<evidence type="ECO:0000313" key="1">
    <source>
        <dbReference type="EMBL" id="KAK9802885.1"/>
    </source>
</evidence>
<reference evidence="1 2" key="1">
    <citation type="journal article" date="2024" name="Nat. Commun.">
        <title>Phylogenomics reveals the evolutionary origins of lichenization in chlorophyte algae.</title>
        <authorList>
            <person name="Puginier C."/>
            <person name="Libourel C."/>
            <person name="Otte J."/>
            <person name="Skaloud P."/>
            <person name="Haon M."/>
            <person name="Grisel S."/>
            <person name="Petersen M."/>
            <person name="Berrin J.G."/>
            <person name="Delaux P.M."/>
            <person name="Dal Grande F."/>
            <person name="Keller J."/>
        </authorList>
    </citation>
    <scope>NUCLEOTIDE SEQUENCE [LARGE SCALE GENOMIC DNA]</scope>
    <source>
        <strain evidence="1 2">SAG 2036</strain>
    </source>
</reference>
<organism evidence="1 2">
    <name type="scientific">Symbiochloris irregularis</name>
    <dbReference type="NCBI Taxonomy" id="706552"/>
    <lineage>
        <taxon>Eukaryota</taxon>
        <taxon>Viridiplantae</taxon>
        <taxon>Chlorophyta</taxon>
        <taxon>core chlorophytes</taxon>
        <taxon>Trebouxiophyceae</taxon>
        <taxon>Trebouxiales</taxon>
        <taxon>Trebouxiaceae</taxon>
        <taxon>Symbiochloris</taxon>
    </lineage>
</organism>
<proteinExistence type="predicted"/>
<dbReference type="InterPro" id="IPR036691">
    <property type="entry name" value="Endo/exonu/phosph_ase_sf"/>
</dbReference>
<evidence type="ECO:0000313" key="2">
    <source>
        <dbReference type="Proteomes" id="UP001465755"/>
    </source>
</evidence>